<organism evidence="6 8">
    <name type="scientific">Candidatus Methanodesulfokora washburnensis</name>
    <dbReference type="NCBI Taxonomy" id="2478471"/>
    <lineage>
        <taxon>Archaea</taxon>
        <taxon>Thermoproteota</taxon>
        <taxon>Candidatus Korarchaeia</taxon>
        <taxon>Candidatus Korarchaeia incertae sedis</taxon>
        <taxon>Candidatus Methanodesulfokora</taxon>
    </lineage>
</organism>
<comment type="catalytic activity">
    <reaction evidence="4">
        <text>ATP + H2O = ADP + phosphate + H(+)</text>
        <dbReference type="Rhea" id="RHEA:13065"/>
        <dbReference type="ChEBI" id="CHEBI:15377"/>
        <dbReference type="ChEBI" id="CHEBI:15378"/>
        <dbReference type="ChEBI" id="CHEBI:30616"/>
        <dbReference type="ChEBI" id="CHEBI:43474"/>
        <dbReference type="ChEBI" id="CHEBI:456216"/>
        <dbReference type="EC" id="5.6.2.4"/>
    </reaction>
</comment>
<keyword evidence="6" id="KW-0067">ATP-binding</keyword>
<dbReference type="Gene3D" id="3.40.50.300">
    <property type="entry name" value="P-loop containing nucleotide triphosphate hydrolases"/>
    <property type="match status" value="1"/>
</dbReference>
<evidence type="ECO:0000256" key="1">
    <source>
        <dbReference type="ARBA" id="ARBA00007816"/>
    </source>
</evidence>
<evidence type="ECO:0000313" key="9">
    <source>
        <dbReference type="Proteomes" id="UP000316217"/>
    </source>
</evidence>
<evidence type="ECO:0000256" key="3">
    <source>
        <dbReference type="ARBA" id="ARBA00048954"/>
    </source>
</evidence>
<feature type="domain" description="Helicase HerA central" evidence="5">
    <location>
        <begin position="110"/>
        <end position="253"/>
    </location>
</feature>
<evidence type="ECO:0000313" key="7">
    <source>
        <dbReference type="EMBL" id="RZN61925.1"/>
    </source>
</evidence>
<dbReference type="GO" id="GO:0043139">
    <property type="term" value="F:5'-3' DNA helicase activity"/>
    <property type="evidence" value="ECO:0007669"/>
    <property type="project" value="UniProtKB-EC"/>
</dbReference>
<dbReference type="AlphaFoldDB" id="A0A3R9R0U7"/>
<evidence type="ECO:0000313" key="8">
    <source>
        <dbReference type="Proteomes" id="UP000277582"/>
    </source>
</evidence>
<keyword evidence="6" id="KW-0547">Nucleotide-binding</keyword>
<protein>
    <submittedName>
        <fullName evidence="6">ATP-binding protein</fullName>
    </submittedName>
</protein>
<dbReference type="PANTHER" id="PTHR42957:SF1">
    <property type="entry name" value="HELICASE MJ1565-RELATED"/>
    <property type="match status" value="1"/>
</dbReference>
<dbReference type="Proteomes" id="UP000277582">
    <property type="component" value="Unassembled WGS sequence"/>
</dbReference>
<sequence length="462" mass="52325">MKLKLWKRKDENKVKLSPIPKEKLVAPYLKHKVSQLSVPFTTYVETSELPFEIQLPPPSPLPKQIKPEIHATLETLTPTYKLYIGRIIRTITGSHTPSENAIVDVSEGTRLFVLGASGAGKTNLCKVFVEEYFKNTPSSIFIFDMESEYIMMGRPNEDPKLVDLLGNFGLEPQSFPVRALSIPQVLEDDEFKTLLNEYNCERYPLRIDPNMISSDLLQLLIGPSPTTKAYCDAVMRVYREMPEKSLDSLMQAVSDAGLPTQMKKRLLLTLEGLRGMIMPLNLKSLIENRKINVFFFPAEYFPSASERVFWAVFFANFVMSLAYTYQVGALAVMDEAGEFARGELTERMVKTNIAGLYRRGRKRRIDSILASNIGGVLEDVKMNVKGVFYFRIPETALSKSMEAKAVIRKDLEPYVTSIKDYQAIMDFPAEGETYIISVRPAQSYLPVKKKKEEKIAGPITLI</sequence>
<accession>A0A3R9R0U7</accession>
<proteinExistence type="inferred from homology"/>
<keyword evidence="8" id="KW-1185">Reference proteome</keyword>
<evidence type="ECO:0000256" key="4">
    <source>
        <dbReference type="ARBA" id="ARBA00048988"/>
    </source>
</evidence>
<dbReference type="EMBL" id="RXII01000063">
    <property type="protein sequence ID" value="RZN61925.1"/>
    <property type="molecule type" value="Genomic_DNA"/>
</dbReference>
<dbReference type="RefSeq" id="WP_125670210.1">
    <property type="nucleotide sequence ID" value="NZ_RCOS01000021.1"/>
</dbReference>
<evidence type="ECO:0000256" key="2">
    <source>
        <dbReference type="ARBA" id="ARBA00034617"/>
    </source>
</evidence>
<evidence type="ECO:0000313" key="6">
    <source>
        <dbReference type="EMBL" id="RSN78320.1"/>
    </source>
</evidence>
<dbReference type="InterPro" id="IPR027417">
    <property type="entry name" value="P-loop_NTPase"/>
</dbReference>
<dbReference type="SUPFAM" id="SSF52540">
    <property type="entry name" value="P-loop containing nucleoside triphosphate hydrolases"/>
    <property type="match status" value="1"/>
</dbReference>
<comment type="catalytic activity">
    <reaction evidence="3">
        <text>ATP + H2O = ADP + phosphate + H(+)</text>
        <dbReference type="Rhea" id="RHEA:13065"/>
        <dbReference type="ChEBI" id="CHEBI:15377"/>
        <dbReference type="ChEBI" id="CHEBI:15378"/>
        <dbReference type="ChEBI" id="CHEBI:30616"/>
        <dbReference type="ChEBI" id="CHEBI:43474"/>
        <dbReference type="ChEBI" id="CHEBI:456216"/>
        <dbReference type="EC" id="5.6.2.3"/>
    </reaction>
</comment>
<reference evidence="6 8" key="1">
    <citation type="submission" date="2018-10" db="EMBL/GenBank/DDBJ databases">
        <title>Co-occurring genomic capacity for anaerobic methane metabolism and dissimilatory sulfite reduction discovered in the Korarchaeota.</title>
        <authorList>
            <person name="Mckay L.J."/>
            <person name="Dlakic M."/>
            <person name="Fields M.W."/>
            <person name="Delmont T.O."/>
            <person name="Eren A.M."/>
            <person name="Jay Z.J."/>
            <person name="Klingelsmith K.B."/>
            <person name="Rusch D.B."/>
            <person name="Inskeep W.P."/>
        </authorList>
    </citation>
    <scope>NUCLEOTIDE SEQUENCE [LARGE SCALE GENOMIC DNA]</scope>
    <source>
        <strain evidence="6 8">MDKW</strain>
    </source>
</reference>
<dbReference type="Proteomes" id="UP000316217">
    <property type="component" value="Unassembled WGS sequence"/>
</dbReference>
<gene>
    <name evidence="6" type="ORF">D6D85_01155</name>
    <name evidence="7" type="ORF">EF810_04070</name>
</gene>
<reference evidence="7 9" key="2">
    <citation type="journal article" date="2019" name="Nat. Microbiol.">
        <title>Wide diversity of methane and short-chain alkane metabolisms in uncultured archaea.</title>
        <authorList>
            <person name="Borrel G."/>
            <person name="Adam P.S."/>
            <person name="McKay L.J."/>
            <person name="Chen L.X."/>
            <person name="Sierra-Garcia I.N."/>
            <person name="Sieber C.M."/>
            <person name="Letourneur Q."/>
            <person name="Ghozlane A."/>
            <person name="Andersen G.L."/>
            <person name="Li W.J."/>
            <person name="Hallam S.J."/>
            <person name="Muyzer G."/>
            <person name="de Oliveira V.M."/>
            <person name="Inskeep W.P."/>
            <person name="Banfield J.F."/>
            <person name="Gribaldo S."/>
        </authorList>
    </citation>
    <scope>NUCLEOTIDE SEQUENCE [LARGE SCALE GENOMIC DNA]</scope>
    <source>
        <strain evidence="7">NM4</strain>
    </source>
</reference>
<name>A0A3R9R0U7_9CREN</name>
<dbReference type="GO" id="GO:0043138">
    <property type="term" value="F:3'-5' DNA helicase activity"/>
    <property type="evidence" value="ECO:0007669"/>
    <property type="project" value="UniProtKB-EC"/>
</dbReference>
<dbReference type="GO" id="GO:0005524">
    <property type="term" value="F:ATP binding"/>
    <property type="evidence" value="ECO:0007669"/>
    <property type="project" value="UniProtKB-KW"/>
</dbReference>
<dbReference type="InterPro" id="IPR002789">
    <property type="entry name" value="HerA_central"/>
</dbReference>
<comment type="similarity">
    <text evidence="1">Belongs to the HerA family.</text>
</comment>
<dbReference type="PANTHER" id="PTHR42957">
    <property type="entry name" value="HELICASE MJ1565-RELATED"/>
    <property type="match status" value="1"/>
</dbReference>
<dbReference type="InterPro" id="IPR008571">
    <property type="entry name" value="HerA-like"/>
</dbReference>
<evidence type="ECO:0000259" key="5">
    <source>
        <dbReference type="Pfam" id="PF01935"/>
    </source>
</evidence>
<dbReference type="EMBL" id="RCOS01000021">
    <property type="protein sequence ID" value="RSN78320.1"/>
    <property type="molecule type" value="Genomic_DNA"/>
</dbReference>
<comment type="catalytic activity">
    <reaction evidence="2">
        <text>Couples ATP hydrolysis with the unwinding of duplex DNA by translocating in the 3'-5' direction.</text>
        <dbReference type="EC" id="5.6.2.4"/>
    </reaction>
</comment>
<comment type="caution">
    <text evidence="6">The sequence shown here is derived from an EMBL/GenBank/DDBJ whole genome shotgun (WGS) entry which is preliminary data.</text>
</comment>
<dbReference type="Pfam" id="PF01935">
    <property type="entry name" value="DUF87"/>
    <property type="match status" value="1"/>
</dbReference>